<dbReference type="OrthoDB" id="2587356at2759"/>
<feature type="transmembrane region" description="Helical" evidence="7">
    <location>
        <begin position="254"/>
        <end position="271"/>
    </location>
</feature>
<evidence type="ECO:0000256" key="6">
    <source>
        <dbReference type="SAM" id="MobiDB-lite"/>
    </source>
</evidence>
<evidence type="ECO:0000256" key="7">
    <source>
        <dbReference type="SAM" id="Phobius"/>
    </source>
</evidence>
<protein>
    <recommendedName>
        <fullName evidence="8">Major facilitator superfamily (MFS) profile domain-containing protein</fullName>
    </recommendedName>
</protein>
<evidence type="ECO:0000256" key="2">
    <source>
        <dbReference type="ARBA" id="ARBA00022448"/>
    </source>
</evidence>
<dbReference type="InterPro" id="IPR005829">
    <property type="entry name" value="Sugar_transporter_CS"/>
</dbReference>
<feature type="domain" description="Major facilitator superfamily (MFS) profile" evidence="8">
    <location>
        <begin position="24"/>
        <end position="535"/>
    </location>
</feature>
<dbReference type="InterPro" id="IPR036259">
    <property type="entry name" value="MFS_trans_sf"/>
</dbReference>
<name>A0A438NIR6_EXOME</name>
<keyword evidence="5 7" id="KW-0472">Membrane</keyword>
<feature type="transmembrane region" description="Helical" evidence="7">
    <location>
        <begin position="181"/>
        <end position="202"/>
    </location>
</feature>
<feature type="transmembrane region" description="Helical" evidence="7">
    <location>
        <begin position="357"/>
        <end position="376"/>
    </location>
</feature>
<gene>
    <name evidence="9" type="ORF">B0A52_00974</name>
</gene>
<keyword evidence="3 7" id="KW-0812">Transmembrane</keyword>
<comment type="subcellular location">
    <subcellularLocation>
        <location evidence="1">Membrane</location>
        <topology evidence="1">Multi-pass membrane protein</topology>
    </subcellularLocation>
</comment>
<accession>A0A438NIR6</accession>
<dbReference type="InterPro" id="IPR010573">
    <property type="entry name" value="MFS_Str1/Tri12-like"/>
</dbReference>
<feature type="transmembrane region" description="Helical" evidence="7">
    <location>
        <begin position="416"/>
        <end position="437"/>
    </location>
</feature>
<dbReference type="PANTHER" id="PTHR23501:SF195">
    <property type="entry name" value="PEP5"/>
    <property type="match status" value="1"/>
</dbReference>
<dbReference type="PROSITE" id="PS50850">
    <property type="entry name" value="MFS"/>
    <property type="match status" value="1"/>
</dbReference>
<comment type="caution">
    <text evidence="9">The sequence shown here is derived from an EMBL/GenBank/DDBJ whole genome shotgun (WGS) entry which is preliminary data.</text>
</comment>
<dbReference type="AlphaFoldDB" id="A0A438NIR6"/>
<feature type="transmembrane region" description="Helical" evidence="7">
    <location>
        <begin position="388"/>
        <end position="409"/>
    </location>
</feature>
<feature type="transmembrane region" description="Helical" evidence="7">
    <location>
        <begin position="115"/>
        <end position="136"/>
    </location>
</feature>
<keyword evidence="2" id="KW-0813">Transport</keyword>
<keyword evidence="4 7" id="KW-1133">Transmembrane helix</keyword>
<evidence type="ECO:0000256" key="1">
    <source>
        <dbReference type="ARBA" id="ARBA00004141"/>
    </source>
</evidence>
<dbReference type="PANTHER" id="PTHR23501">
    <property type="entry name" value="MAJOR FACILITATOR SUPERFAMILY"/>
    <property type="match status" value="1"/>
</dbReference>
<feature type="transmembrane region" description="Helical" evidence="7">
    <location>
        <begin position="332"/>
        <end position="350"/>
    </location>
</feature>
<dbReference type="EMBL" id="NAJM01000002">
    <property type="protein sequence ID" value="RVX75621.1"/>
    <property type="molecule type" value="Genomic_DNA"/>
</dbReference>
<feature type="transmembrane region" description="Helical" evidence="7">
    <location>
        <begin position="157"/>
        <end position="175"/>
    </location>
</feature>
<feature type="transmembrane region" description="Helical" evidence="7">
    <location>
        <begin position="512"/>
        <end position="530"/>
    </location>
</feature>
<evidence type="ECO:0000313" key="10">
    <source>
        <dbReference type="Proteomes" id="UP000288859"/>
    </source>
</evidence>
<feature type="transmembrane region" description="Helical" evidence="7">
    <location>
        <begin position="223"/>
        <end position="242"/>
    </location>
</feature>
<organism evidence="9 10">
    <name type="scientific">Exophiala mesophila</name>
    <name type="common">Black yeast-like fungus</name>
    <dbReference type="NCBI Taxonomy" id="212818"/>
    <lineage>
        <taxon>Eukaryota</taxon>
        <taxon>Fungi</taxon>
        <taxon>Dikarya</taxon>
        <taxon>Ascomycota</taxon>
        <taxon>Pezizomycotina</taxon>
        <taxon>Eurotiomycetes</taxon>
        <taxon>Chaetothyriomycetidae</taxon>
        <taxon>Chaetothyriales</taxon>
        <taxon>Herpotrichiellaceae</taxon>
        <taxon>Exophiala</taxon>
    </lineage>
</organism>
<evidence type="ECO:0000256" key="4">
    <source>
        <dbReference type="ARBA" id="ARBA00022989"/>
    </source>
</evidence>
<dbReference type="SUPFAM" id="SSF103473">
    <property type="entry name" value="MFS general substrate transporter"/>
    <property type="match status" value="1"/>
</dbReference>
<dbReference type="PROSITE" id="PS00216">
    <property type="entry name" value="SUGAR_TRANSPORT_1"/>
    <property type="match status" value="1"/>
</dbReference>
<evidence type="ECO:0000256" key="3">
    <source>
        <dbReference type="ARBA" id="ARBA00022692"/>
    </source>
</evidence>
<dbReference type="Pfam" id="PF06609">
    <property type="entry name" value="TRI12"/>
    <property type="match status" value="1"/>
</dbReference>
<feature type="transmembrane region" description="Helical" evidence="7">
    <location>
        <begin position="60"/>
        <end position="78"/>
    </location>
</feature>
<proteinExistence type="predicted"/>
<dbReference type="GO" id="GO:0022857">
    <property type="term" value="F:transmembrane transporter activity"/>
    <property type="evidence" value="ECO:0007669"/>
    <property type="project" value="InterPro"/>
</dbReference>
<evidence type="ECO:0000259" key="8">
    <source>
        <dbReference type="PROSITE" id="PS50850"/>
    </source>
</evidence>
<dbReference type="VEuPathDB" id="FungiDB:PV10_07639"/>
<evidence type="ECO:0000313" key="9">
    <source>
        <dbReference type="EMBL" id="RVX75621.1"/>
    </source>
</evidence>
<sequence>MASSHFEDMAEVGADKVHVHARTLVVVAAMNSLVIAQMFSVLGSGILARAIVGLLGEPTLAVWPSTILTIGAAALNPTLSQGADYWGRRWILVVTTGSGMVGAIMISRAQNIATAFAGFSFMSVMFGGQAASFAVVSEILPRKYRAIGQASLNVSQGVAGMAGVLFCGALLQNGGNEGYRIYFYVVAGLFAVATASIAFFYNPPPRELQKSLTHLEKLKSLDLVGMVTFTAGAILFSVGLVWANSPYPWTNARILGTFIIGSLLLLAFLGYEWLVKKDGIAHHGLFKDKNYIVALTTAFQEGLAVFTLNYFLTMEGIALFGLGVFQASTRYAMVYVYAIILSFASAWYMTRFRALKGPMLVSQVLLLIMFILMATVKPGTPAAVLWGYPLLGGLALGAVTTAIFVTAQLSITGELIAVGTALVAAARALGGMIGLVVNNAIFNAAATSNIPTKIAEAVLPMGFDPSHLETLITGLMAENVEVIAAIPGITPEIIGAAVGGLRSGYSIALRNVWIAAACFTVPGVIIACFLRNPIEAFNAHIDAPFEEELVKLQDEVEGRVEHRDPGTPTEKGVNVDISR</sequence>
<dbReference type="InterPro" id="IPR020846">
    <property type="entry name" value="MFS_dom"/>
</dbReference>
<dbReference type="Proteomes" id="UP000288859">
    <property type="component" value="Unassembled WGS sequence"/>
</dbReference>
<evidence type="ECO:0000256" key="5">
    <source>
        <dbReference type="ARBA" id="ARBA00023136"/>
    </source>
</evidence>
<dbReference type="Gene3D" id="1.20.1250.20">
    <property type="entry name" value="MFS general substrate transporter like domains"/>
    <property type="match status" value="1"/>
</dbReference>
<reference evidence="9 10" key="1">
    <citation type="submission" date="2017-03" db="EMBL/GenBank/DDBJ databases">
        <title>Genomes of endolithic fungi from Antarctica.</title>
        <authorList>
            <person name="Coleine C."/>
            <person name="Masonjones S."/>
            <person name="Stajich J.E."/>
        </authorList>
    </citation>
    <scope>NUCLEOTIDE SEQUENCE [LARGE SCALE GENOMIC DNA]</scope>
    <source>
        <strain evidence="9 10">CCFEE 6314</strain>
    </source>
</reference>
<feature type="transmembrane region" description="Helical" evidence="7">
    <location>
        <begin position="90"/>
        <end position="109"/>
    </location>
</feature>
<feature type="region of interest" description="Disordered" evidence="6">
    <location>
        <begin position="557"/>
        <end position="579"/>
    </location>
</feature>
<dbReference type="GO" id="GO:0005886">
    <property type="term" value="C:plasma membrane"/>
    <property type="evidence" value="ECO:0007669"/>
    <property type="project" value="TreeGrafter"/>
</dbReference>
<feature type="transmembrane region" description="Helical" evidence="7">
    <location>
        <begin position="24"/>
        <end position="48"/>
    </location>
</feature>